<dbReference type="Proteomes" id="UP001317742">
    <property type="component" value="Chromosome"/>
</dbReference>
<keyword evidence="2" id="KW-1185">Reference proteome</keyword>
<dbReference type="EMBL" id="AP026709">
    <property type="protein sequence ID" value="BDQ37476.1"/>
    <property type="molecule type" value="Genomic_DNA"/>
</dbReference>
<dbReference type="InterPro" id="IPR019734">
    <property type="entry name" value="TPR_rpt"/>
</dbReference>
<dbReference type="SMART" id="SM00028">
    <property type="entry name" value="TPR"/>
    <property type="match status" value="3"/>
</dbReference>
<dbReference type="SUPFAM" id="SSF48452">
    <property type="entry name" value="TPR-like"/>
    <property type="match status" value="1"/>
</dbReference>
<proteinExistence type="predicted"/>
<evidence type="ECO:0000313" key="1">
    <source>
        <dbReference type="EMBL" id="BDQ37476.1"/>
    </source>
</evidence>
<gene>
    <name evidence="1" type="ORF">SYK_18360</name>
</gene>
<organism evidence="1 2">
    <name type="scientific">Pseudodesulfovibrio nedwellii</name>
    <dbReference type="NCBI Taxonomy" id="2973072"/>
    <lineage>
        <taxon>Bacteria</taxon>
        <taxon>Pseudomonadati</taxon>
        <taxon>Thermodesulfobacteriota</taxon>
        <taxon>Desulfovibrionia</taxon>
        <taxon>Desulfovibrionales</taxon>
        <taxon>Desulfovibrionaceae</taxon>
    </lineage>
</organism>
<name>A0ABM8B0Z0_9BACT</name>
<evidence type="ECO:0008006" key="3">
    <source>
        <dbReference type="Google" id="ProtNLM"/>
    </source>
</evidence>
<sequence length="321" mass="36042">MSIMNDDFFALDLASTLDDEGAPKPPSGWKYMSRGGMLRCAFSTTRPVKMGMGASQRTHASQNFWYVEQVDREEFSGRMINDIHVPIGDPESITMQDLVSNYTPELSYFEELVLPAMAVAANVSPDEVKGVDASGFLSLFGLSLIYLSRHEPDRARELLDQLVRVKADFDGKDQFLFNDLGIALRKSGMYPDAMVYFRRALEFVGDDENLYYNLARVHYENNDWDGCLEYLVLSHRLNPELEMTRSLLEMIVGLDQDHSLLGRYGKPIVPPHIASRARQILTVDSGKLKLDEEPVVMGIEPGRARSGAVGVVELKKHGSDK</sequence>
<dbReference type="Gene3D" id="1.25.40.10">
    <property type="entry name" value="Tetratricopeptide repeat domain"/>
    <property type="match status" value="1"/>
</dbReference>
<reference evidence="1 2" key="1">
    <citation type="submission" date="2022-08" db="EMBL/GenBank/DDBJ databases">
        <title>Genome Sequence of the sulphate-reducing bacterium, Pseudodesulfovibrio sp. SYK.</title>
        <authorList>
            <person name="Kondo R."/>
            <person name="Kataoka T."/>
        </authorList>
    </citation>
    <scope>NUCLEOTIDE SEQUENCE [LARGE SCALE GENOMIC DNA]</scope>
    <source>
        <strain evidence="1 2">SYK</strain>
    </source>
</reference>
<dbReference type="InterPro" id="IPR011990">
    <property type="entry name" value="TPR-like_helical_dom_sf"/>
</dbReference>
<protein>
    <recommendedName>
        <fullName evidence="3">Tetratricopeptide repeat protein</fullName>
    </recommendedName>
</protein>
<accession>A0ABM8B0Z0</accession>
<evidence type="ECO:0000313" key="2">
    <source>
        <dbReference type="Proteomes" id="UP001317742"/>
    </source>
</evidence>